<feature type="transmembrane region" description="Helical" evidence="6">
    <location>
        <begin position="102"/>
        <end position="120"/>
    </location>
</feature>
<sequence>MIILAMRRKLKHKRLIYALCLVDLIILIAAFGFVFHDYIGQLLAFLDPDVDRQLLKTVFRDHGIKDAFFLLLLTITTAAIPVFSSSVVCIFNGACFGPCIGFLMNLCGTSLGNLCMWLFFTRYDLPKRSQKLEEFIAEIEQHRQKIYGILAGYMMPMFPSFIVNYVSVHLKLSVSTAISCIVIGMVPTSFIYAFGGNAIFEGSKTLAIGALAGFVILFSVVFIYRKWRKQRKNNA</sequence>
<name>A0A6A8GQY2_9LACO</name>
<comment type="subcellular location">
    <subcellularLocation>
        <location evidence="1 6">Cell membrane</location>
        <topology evidence="1 6">Multi-pass membrane protein</topology>
    </subcellularLocation>
</comment>
<keyword evidence="4 6" id="KW-1133">Transmembrane helix</keyword>
<dbReference type="InterPro" id="IPR032816">
    <property type="entry name" value="VTT_dom"/>
</dbReference>
<feature type="transmembrane region" description="Helical" evidence="6">
    <location>
        <begin position="15"/>
        <end position="35"/>
    </location>
</feature>
<evidence type="ECO:0000256" key="2">
    <source>
        <dbReference type="ARBA" id="ARBA00022475"/>
    </source>
</evidence>
<feature type="transmembrane region" description="Helical" evidence="6">
    <location>
        <begin position="67"/>
        <end position="90"/>
    </location>
</feature>
<keyword evidence="2 6" id="KW-1003">Cell membrane</keyword>
<comment type="similarity">
    <text evidence="6">Belongs to the TVP38/TMEM64 family.</text>
</comment>
<organism evidence="8">
    <name type="scientific">Ligilactobacillus ruminis</name>
    <dbReference type="NCBI Taxonomy" id="1623"/>
    <lineage>
        <taxon>Bacteria</taxon>
        <taxon>Bacillati</taxon>
        <taxon>Bacillota</taxon>
        <taxon>Bacilli</taxon>
        <taxon>Lactobacillales</taxon>
        <taxon>Lactobacillaceae</taxon>
        <taxon>Ligilactobacillus</taxon>
    </lineage>
</organism>
<evidence type="ECO:0000256" key="1">
    <source>
        <dbReference type="ARBA" id="ARBA00004651"/>
    </source>
</evidence>
<feature type="transmembrane region" description="Helical" evidence="6">
    <location>
        <begin position="178"/>
        <end position="200"/>
    </location>
</feature>
<dbReference type="AlphaFoldDB" id="A0A6A8GQY2"/>
<evidence type="ECO:0000313" key="8">
    <source>
        <dbReference type="EMBL" id="MSA67896.1"/>
    </source>
</evidence>
<dbReference type="PANTHER" id="PTHR12677:SF59">
    <property type="entry name" value="GOLGI APPARATUS MEMBRANE PROTEIN TVP38-RELATED"/>
    <property type="match status" value="1"/>
</dbReference>
<proteinExistence type="inferred from homology"/>
<evidence type="ECO:0000259" key="7">
    <source>
        <dbReference type="Pfam" id="PF09335"/>
    </source>
</evidence>
<gene>
    <name evidence="8" type="ORF">GKC89_01980</name>
</gene>
<feature type="transmembrane region" description="Helical" evidence="6">
    <location>
        <begin position="146"/>
        <end position="166"/>
    </location>
</feature>
<dbReference type="PANTHER" id="PTHR12677">
    <property type="entry name" value="GOLGI APPARATUS MEMBRANE PROTEIN TVP38-RELATED"/>
    <property type="match status" value="1"/>
</dbReference>
<dbReference type="InterPro" id="IPR015414">
    <property type="entry name" value="TMEM64"/>
</dbReference>
<evidence type="ECO:0000256" key="4">
    <source>
        <dbReference type="ARBA" id="ARBA00022989"/>
    </source>
</evidence>
<evidence type="ECO:0000256" key="3">
    <source>
        <dbReference type="ARBA" id="ARBA00022692"/>
    </source>
</evidence>
<keyword evidence="5 6" id="KW-0472">Membrane</keyword>
<reference evidence="8" key="1">
    <citation type="journal article" date="2019" name="Nat. Med.">
        <title>A library of human gut bacterial isolates paired with longitudinal multiomics data enables mechanistic microbiome research.</title>
        <authorList>
            <person name="Poyet M."/>
            <person name="Groussin M."/>
            <person name="Gibbons S.M."/>
            <person name="Avila-Pacheco J."/>
            <person name="Jiang X."/>
            <person name="Kearney S.M."/>
            <person name="Perrotta A.R."/>
            <person name="Berdy B."/>
            <person name="Zhao S."/>
            <person name="Lieberman T.D."/>
            <person name="Swanson P.K."/>
            <person name="Smith M."/>
            <person name="Roesemann S."/>
            <person name="Alexander J.E."/>
            <person name="Rich S.A."/>
            <person name="Livny J."/>
            <person name="Vlamakis H."/>
            <person name="Clish C."/>
            <person name="Bullock K."/>
            <person name="Deik A."/>
            <person name="Scott J."/>
            <person name="Pierce K.A."/>
            <person name="Xavier R.J."/>
            <person name="Alm E.J."/>
        </authorList>
    </citation>
    <scope>NUCLEOTIDE SEQUENCE</scope>
    <source>
        <strain evidence="8">BIOML-A18</strain>
    </source>
</reference>
<feature type="domain" description="VTT" evidence="7">
    <location>
        <begin position="85"/>
        <end position="197"/>
    </location>
</feature>
<dbReference type="EMBL" id="WKOD01000003">
    <property type="protein sequence ID" value="MSA67896.1"/>
    <property type="molecule type" value="Genomic_DNA"/>
</dbReference>
<keyword evidence="3 6" id="KW-0812">Transmembrane</keyword>
<comment type="caution">
    <text evidence="8">The sequence shown here is derived from an EMBL/GenBank/DDBJ whole genome shotgun (WGS) entry which is preliminary data.</text>
</comment>
<evidence type="ECO:0000256" key="6">
    <source>
        <dbReference type="RuleBase" id="RU366058"/>
    </source>
</evidence>
<dbReference type="GO" id="GO:0005886">
    <property type="term" value="C:plasma membrane"/>
    <property type="evidence" value="ECO:0007669"/>
    <property type="project" value="UniProtKB-SubCell"/>
</dbReference>
<feature type="transmembrane region" description="Helical" evidence="6">
    <location>
        <begin position="206"/>
        <end position="224"/>
    </location>
</feature>
<accession>A0A6A8GQY2</accession>
<evidence type="ECO:0000256" key="5">
    <source>
        <dbReference type="ARBA" id="ARBA00023136"/>
    </source>
</evidence>
<dbReference type="Pfam" id="PF09335">
    <property type="entry name" value="VTT_dom"/>
    <property type="match status" value="1"/>
</dbReference>
<protein>
    <recommendedName>
        <fullName evidence="6">TVP38/TMEM64 family membrane protein</fullName>
    </recommendedName>
</protein>